<name>A0ABN3CNF6_9ACTN</name>
<dbReference type="RefSeq" id="WP_344482616.1">
    <property type="nucleotide sequence ID" value="NZ_BAAAQX010000018.1"/>
</dbReference>
<reference evidence="2 3" key="1">
    <citation type="journal article" date="2019" name="Int. J. Syst. Evol. Microbiol.">
        <title>The Global Catalogue of Microorganisms (GCM) 10K type strain sequencing project: providing services to taxonomists for standard genome sequencing and annotation.</title>
        <authorList>
            <consortium name="The Broad Institute Genomics Platform"/>
            <consortium name="The Broad Institute Genome Sequencing Center for Infectious Disease"/>
            <person name="Wu L."/>
            <person name="Ma J."/>
        </authorList>
    </citation>
    <scope>NUCLEOTIDE SEQUENCE [LARGE SCALE GENOMIC DNA]</scope>
    <source>
        <strain evidence="2 3">JCM 16114</strain>
    </source>
</reference>
<accession>A0ABN3CNF6</accession>
<feature type="region of interest" description="Disordered" evidence="1">
    <location>
        <begin position="1"/>
        <end position="25"/>
    </location>
</feature>
<dbReference type="PANTHER" id="PTHR34613">
    <property type="entry name" value="SLL0800 PROTEIN"/>
    <property type="match status" value="1"/>
</dbReference>
<dbReference type="Proteomes" id="UP001499843">
    <property type="component" value="Unassembled WGS sequence"/>
</dbReference>
<evidence type="ECO:0000313" key="2">
    <source>
        <dbReference type="EMBL" id="GAA2210941.1"/>
    </source>
</evidence>
<gene>
    <name evidence="2" type="ORF">GCM10009850_064000</name>
</gene>
<evidence type="ECO:0000313" key="3">
    <source>
        <dbReference type="Proteomes" id="UP001499843"/>
    </source>
</evidence>
<keyword evidence="3" id="KW-1185">Reference proteome</keyword>
<dbReference type="PANTHER" id="PTHR34613:SF1">
    <property type="entry name" value="SLL6017 PROTEIN"/>
    <property type="match status" value="1"/>
</dbReference>
<comment type="caution">
    <text evidence="2">The sequence shown here is derived from an EMBL/GenBank/DDBJ whole genome shotgun (WGS) entry which is preliminary data.</text>
</comment>
<evidence type="ECO:0000256" key="1">
    <source>
        <dbReference type="SAM" id="MobiDB-lite"/>
    </source>
</evidence>
<evidence type="ECO:0008006" key="4">
    <source>
        <dbReference type="Google" id="ProtNLM"/>
    </source>
</evidence>
<proteinExistence type="predicted"/>
<sequence length="262" mass="29149">MPSPRHDTPWVQQEERTSNTRKSDDIEADLVLTMGPPHGEAEHAIIVEVQQGKGKNPRQLARYAAALWLMLDCPVSVLVICPDRADAAFYAQPIDTDLPGYRPQPYVLGPDDVPAFTNPQEAATRLDLAAMSVMAHGRDRKVVEAFTSALRHADDEHATKYNEYAYSIAGPEVRRLLEEIMASTDWPVYSPFAREHFGRGVQEGNANEASRALLLVLEARGFLITDDLRAELTACTDLALLEAWIRRAATAKTSDNLFHELD</sequence>
<organism evidence="2 3">
    <name type="scientific">Nonomuraea monospora</name>
    <dbReference type="NCBI Taxonomy" id="568818"/>
    <lineage>
        <taxon>Bacteria</taxon>
        <taxon>Bacillati</taxon>
        <taxon>Actinomycetota</taxon>
        <taxon>Actinomycetes</taxon>
        <taxon>Streptosporangiales</taxon>
        <taxon>Streptosporangiaceae</taxon>
        <taxon>Nonomuraea</taxon>
    </lineage>
</organism>
<protein>
    <recommendedName>
        <fullName evidence="4">DUF4365 domain-containing protein</fullName>
    </recommendedName>
</protein>
<dbReference type="EMBL" id="BAAAQX010000018">
    <property type="protein sequence ID" value="GAA2210941.1"/>
    <property type="molecule type" value="Genomic_DNA"/>
</dbReference>